<keyword evidence="1" id="KW-0472">Membrane</keyword>
<protein>
    <submittedName>
        <fullName evidence="2">Asparagine N-glycosylation enzyme membrane subunit Stt3</fullName>
    </submittedName>
</protein>
<feature type="transmembrane region" description="Helical" evidence="1">
    <location>
        <begin position="9"/>
        <end position="27"/>
    </location>
</feature>
<feature type="transmembrane region" description="Helical" evidence="1">
    <location>
        <begin position="39"/>
        <end position="61"/>
    </location>
</feature>
<sequence length="71" mass="8029">MIRFFASQSFWITFIVFLLLYSLNVKVNDLAIGSMIKAFILSTLFALISAIIIGGIIYGILHALSKKNRYK</sequence>
<evidence type="ECO:0000256" key="1">
    <source>
        <dbReference type="SAM" id="Phobius"/>
    </source>
</evidence>
<comment type="caution">
    <text evidence="2">The sequence shown here is derived from an EMBL/GenBank/DDBJ whole genome shotgun (WGS) entry which is preliminary data.</text>
</comment>
<proteinExistence type="predicted"/>
<keyword evidence="3" id="KW-1185">Reference proteome</keyword>
<evidence type="ECO:0000313" key="3">
    <source>
        <dbReference type="Proteomes" id="UP001185028"/>
    </source>
</evidence>
<keyword evidence="1" id="KW-0812">Transmembrane</keyword>
<dbReference type="EMBL" id="JAVDQH010000011">
    <property type="protein sequence ID" value="MDR6245064.1"/>
    <property type="molecule type" value="Genomic_DNA"/>
</dbReference>
<reference evidence="2 3" key="1">
    <citation type="submission" date="2023-07" db="EMBL/GenBank/DDBJ databases">
        <title>Genomic Encyclopedia of Type Strains, Phase IV (KMG-IV): sequencing the most valuable type-strain genomes for metagenomic binning, comparative biology and taxonomic classification.</title>
        <authorList>
            <person name="Goeker M."/>
        </authorList>
    </citation>
    <scope>NUCLEOTIDE SEQUENCE [LARGE SCALE GENOMIC DNA]</scope>
    <source>
        <strain evidence="2 3">DSM 22170</strain>
    </source>
</reference>
<evidence type="ECO:0000313" key="2">
    <source>
        <dbReference type="EMBL" id="MDR6245064.1"/>
    </source>
</evidence>
<gene>
    <name evidence="2" type="ORF">JOC58_002962</name>
</gene>
<dbReference type="Proteomes" id="UP001185028">
    <property type="component" value="Unassembled WGS sequence"/>
</dbReference>
<accession>A0ABU1J0N5</accession>
<keyword evidence="1" id="KW-1133">Transmembrane helix</keyword>
<organism evidence="2 3">
    <name type="scientific">Paenibacillus hunanensis</name>
    <dbReference type="NCBI Taxonomy" id="539262"/>
    <lineage>
        <taxon>Bacteria</taxon>
        <taxon>Bacillati</taxon>
        <taxon>Bacillota</taxon>
        <taxon>Bacilli</taxon>
        <taxon>Bacillales</taxon>
        <taxon>Paenibacillaceae</taxon>
        <taxon>Paenibacillus</taxon>
    </lineage>
</organism>
<name>A0ABU1J0N5_9BACL</name>